<organism evidence="1 2">
    <name type="scientific">Portunus trituberculatus</name>
    <name type="common">Swimming crab</name>
    <name type="synonym">Neptunus trituberculatus</name>
    <dbReference type="NCBI Taxonomy" id="210409"/>
    <lineage>
        <taxon>Eukaryota</taxon>
        <taxon>Metazoa</taxon>
        <taxon>Ecdysozoa</taxon>
        <taxon>Arthropoda</taxon>
        <taxon>Crustacea</taxon>
        <taxon>Multicrustacea</taxon>
        <taxon>Malacostraca</taxon>
        <taxon>Eumalacostraca</taxon>
        <taxon>Eucarida</taxon>
        <taxon>Decapoda</taxon>
        <taxon>Pleocyemata</taxon>
        <taxon>Brachyura</taxon>
        <taxon>Eubrachyura</taxon>
        <taxon>Portunoidea</taxon>
        <taxon>Portunidae</taxon>
        <taxon>Portuninae</taxon>
        <taxon>Portunus</taxon>
    </lineage>
</organism>
<evidence type="ECO:0000313" key="1">
    <source>
        <dbReference type="EMBL" id="MPC09544.1"/>
    </source>
</evidence>
<proteinExistence type="predicted"/>
<dbReference type="Proteomes" id="UP000324222">
    <property type="component" value="Unassembled WGS sequence"/>
</dbReference>
<evidence type="ECO:0000313" key="2">
    <source>
        <dbReference type="Proteomes" id="UP000324222"/>
    </source>
</evidence>
<reference evidence="1 2" key="1">
    <citation type="submission" date="2019-05" db="EMBL/GenBank/DDBJ databases">
        <title>Another draft genome of Portunus trituberculatus and its Hox gene families provides insights of decapod evolution.</title>
        <authorList>
            <person name="Jeong J.-H."/>
            <person name="Song I."/>
            <person name="Kim S."/>
            <person name="Choi T."/>
            <person name="Kim D."/>
            <person name="Ryu S."/>
            <person name="Kim W."/>
        </authorList>
    </citation>
    <scope>NUCLEOTIDE SEQUENCE [LARGE SCALE GENOMIC DNA]</scope>
    <source>
        <tissue evidence="1">Muscle</tissue>
    </source>
</reference>
<comment type="caution">
    <text evidence="1">The sequence shown here is derived from an EMBL/GenBank/DDBJ whole genome shotgun (WGS) entry which is preliminary data.</text>
</comment>
<protein>
    <submittedName>
        <fullName evidence="1">Uncharacterized protein</fullName>
    </submittedName>
</protein>
<dbReference type="EMBL" id="VSRR010000074">
    <property type="protein sequence ID" value="MPC09544.1"/>
    <property type="molecule type" value="Genomic_DNA"/>
</dbReference>
<name>A0A5B7CLF9_PORTR</name>
<keyword evidence="2" id="KW-1185">Reference proteome</keyword>
<gene>
    <name evidence="1" type="ORF">E2C01_002157</name>
</gene>
<dbReference type="AlphaFoldDB" id="A0A5B7CLF9"/>
<sequence>METGDVRDGKGDRCVKEAGRGDGLDNTFLAHSSQPQTRSLSSFTAESHENLIVVTAGEALPTGGRGHHHVPFPSSLPPSPPFLCITRQESCRGAYDLGRILIR</sequence>
<accession>A0A5B7CLF9</accession>